<sequence>MPVIGQSISVFRRTYRTRQYVFSCGHTTVRDYGVKGSITADTAFSTTAVVPFLMPIRVDHICVTCVRFRLVNQLDEKVKDVRVRFTSLCHGLEAIAKESEKLRNAKRCKKADPAGRIVDDNDDKQVQRHESWEDQPLPLSSLLSSDSKDKPSALLSDEYTHLCLSDKIRKLRWVLERCKRTGCGAPASAKAASADAGVNGDNVVMAKLARTSDGL</sequence>
<protein>
    <submittedName>
        <fullName evidence="2">RFC checkpoint protein Rad17</fullName>
    </submittedName>
</protein>
<keyword evidence="3" id="KW-1185">Reference proteome</keyword>
<dbReference type="EMBL" id="CAWUOM010000124">
    <property type="protein sequence ID" value="CAK7273118.1"/>
    <property type="molecule type" value="Genomic_DNA"/>
</dbReference>
<feature type="region of interest" description="Disordered" evidence="1">
    <location>
        <begin position="113"/>
        <end position="146"/>
    </location>
</feature>
<gene>
    <name evidence="2" type="primary">rad17_2</name>
    <name evidence="2" type="ORF">SEPCBS57363_005490</name>
</gene>
<reference evidence="2 3" key="1">
    <citation type="submission" date="2024-01" db="EMBL/GenBank/DDBJ databases">
        <authorList>
            <person name="Allen C."/>
            <person name="Tagirdzhanova G."/>
        </authorList>
    </citation>
    <scope>NUCLEOTIDE SEQUENCE [LARGE SCALE GENOMIC DNA]</scope>
    <source>
        <strain evidence="2 3">CBS 573.63</strain>
    </source>
</reference>
<evidence type="ECO:0000313" key="3">
    <source>
        <dbReference type="Proteomes" id="UP001642501"/>
    </source>
</evidence>
<dbReference type="Proteomes" id="UP001642501">
    <property type="component" value="Unassembled WGS sequence"/>
</dbReference>
<feature type="compositionally biased region" description="Low complexity" evidence="1">
    <location>
        <begin position="136"/>
        <end position="145"/>
    </location>
</feature>
<proteinExistence type="predicted"/>
<name>A0ABP0DZS3_9PEZI</name>
<feature type="compositionally biased region" description="Basic and acidic residues" evidence="1">
    <location>
        <begin position="113"/>
        <end position="132"/>
    </location>
</feature>
<organism evidence="2 3">
    <name type="scientific">Sporothrix epigloea</name>
    <dbReference type="NCBI Taxonomy" id="1892477"/>
    <lineage>
        <taxon>Eukaryota</taxon>
        <taxon>Fungi</taxon>
        <taxon>Dikarya</taxon>
        <taxon>Ascomycota</taxon>
        <taxon>Pezizomycotina</taxon>
        <taxon>Sordariomycetes</taxon>
        <taxon>Sordariomycetidae</taxon>
        <taxon>Ophiostomatales</taxon>
        <taxon>Ophiostomataceae</taxon>
        <taxon>Sporothrix</taxon>
    </lineage>
</organism>
<accession>A0ABP0DZS3</accession>
<evidence type="ECO:0000256" key="1">
    <source>
        <dbReference type="SAM" id="MobiDB-lite"/>
    </source>
</evidence>
<evidence type="ECO:0000313" key="2">
    <source>
        <dbReference type="EMBL" id="CAK7273118.1"/>
    </source>
</evidence>
<comment type="caution">
    <text evidence="2">The sequence shown here is derived from an EMBL/GenBank/DDBJ whole genome shotgun (WGS) entry which is preliminary data.</text>
</comment>